<gene>
    <name evidence="2" type="ORF">MGAL_10B061863</name>
</gene>
<proteinExistence type="inferred from homology"/>
<reference evidence="2" key="1">
    <citation type="submission" date="2018-11" db="EMBL/GenBank/DDBJ databases">
        <authorList>
            <person name="Alioto T."/>
            <person name="Alioto T."/>
        </authorList>
    </citation>
    <scope>NUCLEOTIDE SEQUENCE</scope>
</reference>
<dbReference type="Gene3D" id="1.20.200.10">
    <property type="entry name" value="Fumarase/aspartase (Central domain)"/>
    <property type="match status" value="1"/>
</dbReference>
<dbReference type="Proteomes" id="UP000596742">
    <property type="component" value="Unassembled WGS sequence"/>
</dbReference>
<dbReference type="InterPro" id="IPR001106">
    <property type="entry name" value="Aromatic_Lyase"/>
</dbReference>
<dbReference type="CDD" id="cd00332">
    <property type="entry name" value="PAL-HAL"/>
    <property type="match status" value="1"/>
</dbReference>
<dbReference type="EMBL" id="UYJE01005056">
    <property type="protein sequence ID" value="VDI33543.1"/>
    <property type="molecule type" value="Genomic_DNA"/>
</dbReference>
<name>A0A8B6EGB1_MYTGA</name>
<sequence>MTEMDNSHARTTLTFIQKRKNTLDSITLDGTTLTIPEVLAVSIEPNMKVKIAEISMEELTANAVYLKMKLEKGLVLYGINTGFGGSSDVRSCKFEDVQMALIRLVNVGMGRMFPLGMIRAAMVTRANCLAKAYSGVRAEVVTTLTDLINNDIVPEVPLRGSVSASGDLMPLGYIAATMIGREDMKVFKGGKIMSCPQALAEAGISPIVFGPKEGLGVINSCSFTAGFSAPTLYDANLLLLLTQVCTGLSIEAVKGRTESFHPLIHNCLPHIGQKEIARNMLSILEGSKLAITTLDMHLPDKCGVLKEDRYSVRSSPQWLGPAVETLKEACRRITIELNSANDNPLIDHRTDTVLHNANFQGETMSIAMDQTRQALGICGKLQFALFEEVVNDKLNFGLPPNLSGCDINVDFGFKGCDIAMASYMSELDHFVNPMSNHILSAECHNQAINSMALVSARFTSEAVEIVQMMTANLLLLTAQAIDLRHL</sequence>
<dbReference type="SUPFAM" id="SSF48557">
    <property type="entry name" value="L-aspartase-like"/>
    <property type="match status" value="1"/>
</dbReference>
<evidence type="ECO:0000313" key="3">
    <source>
        <dbReference type="Proteomes" id="UP000596742"/>
    </source>
</evidence>
<keyword evidence="2" id="KW-0456">Lyase</keyword>
<dbReference type="Gene3D" id="1.10.275.10">
    <property type="entry name" value="Fumarase/aspartase (N-terminal domain)"/>
    <property type="match status" value="1"/>
</dbReference>
<organism evidence="2 3">
    <name type="scientific">Mytilus galloprovincialis</name>
    <name type="common">Mediterranean mussel</name>
    <dbReference type="NCBI Taxonomy" id="29158"/>
    <lineage>
        <taxon>Eukaryota</taxon>
        <taxon>Metazoa</taxon>
        <taxon>Spiralia</taxon>
        <taxon>Lophotrochozoa</taxon>
        <taxon>Mollusca</taxon>
        <taxon>Bivalvia</taxon>
        <taxon>Autobranchia</taxon>
        <taxon>Pteriomorphia</taxon>
        <taxon>Mytilida</taxon>
        <taxon>Mytiloidea</taxon>
        <taxon>Mytilidae</taxon>
        <taxon>Mytilinae</taxon>
        <taxon>Mytilus</taxon>
    </lineage>
</organism>
<dbReference type="EC" id="4.3.1.24" evidence="2"/>
<comment type="similarity">
    <text evidence="1">Belongs to the PAL/histidase family.</text>
</comment>
<dbReference type="AlphaFoldDB" id="A0A8B6EGB1"/>
<dbReference type="GO" id="GO:0045548">
    <property type="term" value="F:phenylalanine ammonia-lyase activity"/>
    <property type="evidence" value="ECO:0007669"/>
    <property type="project" value="UniProtKB-EC"/>
</dbReference>
<dbReference type="InterPro" id="IPR024083">
    <property type="entry name" value="Fumarase/histidase_N"/>
</dbReference>
<dbReference type="PANTHER" id="PTHR10362">
    <property type="entry name" value="HISTIDINE AMMONIA-LYASE"/>
    <property type="match status" value="1"/>
</dbReference>
<dbReference type="OrthoDB" id="10051290at2759"/>
<keyword evidence="3" id="KW-1185">Reference proteome</keyword>
<dbReference type="Pfam" id="PF00221">
    <property type="entry name" value="Lyase_aromatic"/>
    <property type="match status" value="1"/>
</dbReference>
<evidence type="ECO:0000313" key="2">
    <source>
        <dbReference type="EMBL" id="VDI33543.1"/>
    </source>
</evidence>
<dbReference type="InterPro" id="IPR008948">
    <property type="entry name" value="L-Aspartase-like"/>
</dbReference>
<accession>A0A8B6EGB1</accession>
<comment type="caution">
    <text evidence="2">The sequence shown here is derived from an EMBL/GenBank/DDBJ whole genome shotgun (WGS) entry which is preliminary data.</text>
</comment>
<protein>
    <submittedName>
        <fullName evidence="2">Phenylalanine ammonia-lyase</fullName>
        <ecNumber evidence="2">4.3.1.24</ecNumber>
    </submittedName>
</protein>
<evidence type="ECO:0000256" key="1">
    <source>
        <dbReference type="ARBA" id="ARBA00007238"/>
    </source>
</evidence>